<comment type="catalytic activity">
    <reaction evidence="6">
        <text>adenosine(37) in tRNA1(Val) + S-adenosyl-L-methionine = N(6)-methyladenosine(37) in tRNA1(Val) + S-adenosyl-L-homocysteine + H(+)</text>
        <dbReference type="Rhea" id="RHEA:43160"/>
        <dbReference type="Rhea" id="RHEA-COMP:10369"/>
        <dbReference type="Rhea" id="RHEA-COMP:10370"/>
        <dbReference type="ChEBI" id="CHEBI:15378"/>
        <dbReference type="ChEBI" id="CHEBI:57856"/>
        <dbReference type="ChEBI" id="CHEBI:59789"/>
        <dbReference type="ChEBI" id="CHEBI:74411"/>
        <dbReference type="ChEBI" id="CHEBI:74449"/>
        <dbReference type="EC" id="2.1.1.223"/>
    </reaction>
</comment>
<dbReference type="InterPro" id="IPR029063">
    <property type="entry name" value="SAM-dependent_MTases_sf"/>
</dbReference>
<dbReference type="PROSITE" id="PS00092">
    <property type="entry name" value="N6_MTASE"/>
    <property type="match status" value="1"/>
</dbReference>
<organism evidence="8 9">
    <name type="scientific">Siphonobacter curvatus</name>
    <dbReference type="NCBI Taxonomy" id="2094562"/>
    <lineage>
        <taxon>Bacteria</taxon>
        <taxon>Pseudomonadati</taxon>
        <taxon>Bacteroidota</taxon>
        <taxon>Cytophagia</taxon>
        <taxon>Cytophagales</taxon>
        <taxon>Cytophagaceae</taxon>
        <taxon>Siphonobacter</taxon>
    </lineage>
</organism>
<keyword evidence="5 6" id="KW-0819">tRNA processing</keyword>
<evidence type="ECO:0000313" key="8">
    <source>
        <dbReference type="EMBL" id="PQA60984.1"/>
    </source>
</evidence>
<evidence type="ECO:0000256" key="5">
    <source>
        <dbReference type="ARBA" id="ARBA00022694"/>
    </source>
</evidence>
<evidence type="ECO:0000256" key="1">
    <source>
        <dbReference type="ARBA" id="ARBA00022490"/>
    </source>
</evidence>
<dbReference type="PANTHER" id="PTHR47739">
    <property type="entry name" value="TRNA1(VAL) (ADENINE(37)-N6)-METHYLTRANSFERASE"/>
    <property type="match status" value="1"/>
</dbReference>
<dbReference type="GO" id="GO:0005737">
    <property type="term" value="C:cytoplasm"/>
    <property type="evidence" value="ECO:0007669"/>
    <property type="project" value="UniProtKB-SubCell"/>
</dbReference>
<dbReference type="GO" id="GO:0008033">
    <property type="term" value="P:tRNA processing"/>
    <property type="evidence" value="ECO:0007669"/>
    <property type="project" value="UniProtKB-UniRule"/>
</dbReference>
<dbReference type="PANTHER" id="PTHR47739:SF1">
    <property type="entry name" value="TRNA1(VAL) (ADENINE(37)-N6)-METHYLTRANSFERASE"/>
    <property type="match status" value="1"/>
</dbReference>
<gene>
    <name evidence="8" type="ORF">C5O19_03550</name>
</gene>
<dbReference type="InterPro" id="IPR022882">
    <property type="entry name" value="tRNA_adenine-N6_MeTrfase"/>
</dbReference>
<dbReference type="SUPFAM" id="SSF53335">
    <property type="entry name" value="S-adenosyl-L-methionine-dependent methyltransferases"/>
    <property type="match status" value="1"/>
</dbReference>
<keyword evidence="2 6" id="KW-0489">Methyltransferase</keyword>
<sequence length="219" mass="24562">MKVCTDACVLGAWTPLKESHRILDIGTGTGLLPLMLAQRLTAPYHIHAVEIDPNSASQARTNVQESPFAETIHIYETSIQAFTSEHPYDLIISNPPFFQNYLRSPNEGRNRAAHDERLSLAELAAAVDRHLAPEGRFAVLLPVFETDLLAKGIRPYGLHIQQQLALKNDPGKPAFRLLTLFSRQAPIAEITPEVLCIRDETNEYTPDFVALLKDYYLIF</sequence>
<comment type="caution">
    <text evidence="8">The sequence shown here is derived from an EMBL/GenBank/DDBJ whole genome shotgun (WGS) entry which is preliminary data.</text>
</comment>
<dbReference type="GO" id="GO:0016430">
    <property type="term" value="F:tRNA (adenine-N6)-methyltransferase activity"/>
    <property type="evidence" value="ECO:0007669"/>
    <property type="project" value="UniProtKB-UniRule"/>
</dbReference>
<dbReference type="Proteomes" id="UP000239590">
    <property type="component" value="Unassembled WGS sequence"/>
</dbReference>
<dbReference type="Gene3D" id="3.40.50.150">
    <property type="entry name" value="Vaccinia Virus protein VP39"/>
    <property type="match status" value="1"/>
</dbReference>
<dbReference type="AlphaFoldDB" id="A0A2S7ITF5"/>
<comment type="similarity">
    <text evidence="6">Belongs to the methyltransferase superfamily. tRNA (adenine-N(6)-)-methyltransferase family.</text>
</comment>
<protein>
    <recommendedName>
        <fullName evidence="6">tRNA1(Val) (adenine(37)-N6)-methyltransferase</fullName>
        <ecNumber evidence="6">2.1.1.223</ecNumber>
    </recommendedName>
    <alternativeName>
        <fullName evidence="6">tRNA m6A37 methyltransferase</fullName>
    </alternativeName>
</protein>
<evidence type="ECO:0000256" key="2">
    <source>
        <dbReference type="ARBA" id="ARBA00022603"/>
    </source>
</evidence>
<dbReference type="GO" id="GO:0032259">
    <property type="term" value="P:methylation"/>
    <property type="evidence" value="ECO:0007669"/>
    <property type="project" value="UniProtKB-KW"/>
</dbReference>
<keyword evidence="9" id="KW-1185">Reference proteome</keyword>
<dbReference type="GO" id="GO:0003676">
    <property type="term" value="F:nucleic acid binding"/>
    <property type="evidence" value="ECO:0007669"/>
    <property type="project" value="InterPro"/>
</dbReference>
<dbReference type="InterPro" id="IPR050210">
    <property type="entry name" value="tRNA_Adenine-N(6)_MTase"/>
</dbReference>
<comment type="function">
    <text evidence="6">Specifically methylates the adenine in position 37 of tRNA(1)(Val) (anticodon cmo5UAC).</text>
</comment>
<keyword evidence="4 6" id="KW-0949">S-adenosyl-L-methionine</keyword>
<keyword evidence="1 6" id="KW-0963">Cytoplasm</keyword>
<evidence type="ECO:0000259" key="7">
    <source>
        <dbReference type="Pfam" id="PF05175"/>
    </source>
</evidence>
<dbReference type="EMBL" id="PTRA01000001">
    <property type="protein sequence ID" value="PQA60984.1"/>
    <property type="molecule type" value="Genomic_DNA"/>
</dbReference>
<feature type="domain" description="Methyltransferase small" evidence="7">
    <location>
        <begin position="18"/>
        <end position="100"/>
    </location>
</feature>
<name>A0A2S7ITF5_9BACT</name>
<dbReference type="InterPro" id="IPR007848">
    <property type="entry name" value="Small_mtfrase_dom"/>
</dbReference>
<dbReference type="HAMAP" id="MF_01872">
    <property type="entry name" value="tRNA_methyltr_YfiC"/>
    <property type="match status" value="1"/>
</dbReference>
<dbReference type="OrthoDB" id="5383291at2"/>
<dbReference type="EC" id="2.1.1.223" evidence="6"/>
<reference evidence="9" key="1">
    <citation type="submission" date="2018-02" db="EMBL/GenBank/DDBJ databases">
        <title>Genome sequencing of Solimonas sp. HR-BB.</title>
        <authorList>
            <person name="Lee Y."/>
            <person name="Jeon C.O."/>
        </authorList>
    </citation>
    <scope>NUCLEOTIDE SEQUENCE [LARGE SCALE GENOMIC DNA]</scope>
    <source>
        <strain evidence="9">HR-U</strain>
    </source>
</reference>
<evidence type="ECO:0000256" key="6">
    <source>
        <dbReference type="HAMAP-Rule" id="MF_01872"/>
    </source>
</evidence>
<dbReference type="InterPro" id="IPR002052">
    <property type="entry name" value="DNA_methylase_N6_adenine_CS"/>
</dbReference>
<evidence type="ECO:0000256" key="3">
    <source>
        <dbReference type="ARBA" id="ARBA00022679"/>
    </source>
</evidence>
<dbReference type="Pfam" id="PF05175">
    <property type="entry name" value="MTS"/>
    <property type="match status" value="1"/>
</dbReference>
<evidence type="ECO:0000313" key="9">
    <source>
        <dbReference type="Proteomes" id="UP000239590"/>
    </source>
</evidence>
<comment type="subcellular location">
    <subcellularLocation>
        <location evidence="6">Cytoplasm</location>
    </subcellularLocation>
</comment>
<accession>A0A2S7ITF5</accession>
<proteinExistence type="inferred from homology"/>
<dbReference type="CDD" id="cd02440">
    <property type="entry name" value="AdoMet_MTases"/>
    <property type="match status" value="1"/>
</dbReference>
<evidence type="ECO:0000256" key="4">
    <source>
        <dbReference type="ARBA" id="ARBA00022691"/>
    </source>
</evidence>
<keyword evidence="3 6" id="KW-0808">Transferase</keyword>